<accession>A0A1R3VNA4</accession>
<dbReference type="Proteomes" id="UP000223759">
    <property type="component" value="Unassembled WGS sequence"/>
</dbReference>
<keyword evidence="1" id="KW-0812">Transmembrane</keyword>
<keyword evidence="1" id="KW-1133">Transmembrane helix</keyword>
<organism evidence="2 3">
    <name type="scientific">Ectothiorhodosinus mongolicus</name>
    <dbReference type="NCBI Taxonomy" id="233100"/>
    <lineage>
        <taxon>Bacteria</taxon>
        <taxon>Pseudomonadati</taxon>
        <taxon>Pseudomonadota</taxon>
        <taxon>Gammaproteobacteria</taxon>
        <taxon>Chromatiales</taxon>
        <taxon>Ectothiorhodospiraceae</taxon>
        <taxon>Ectothiorhodosinus</taxon>
    </lineage>
</organism>
<sequence>MSGMDKTLLVFVLGIVLFVSPLVSWWPELPFPWYAPYVMWAMIIALAFLTQRSRRHHER</sequence>
<evidence type="ECO:0000313" key="3">
    <source>
        <dbReference type="Proteomes" id="UP000223759"/>
    </source>
</evidence>
<keyword evidence="3" id="KW-1185">Reference proteome</keyword>
<gene>
    <name evidence="2" type="ORF">SAMN05216526_0469</name>
</gene>
<protein>
    <submittedName>
        <fullName evidence="2">Uncharacterized protein</fullName>
    </submittedName>
</protein>
<evidence type="ECO:0000256" key="1">
    <source>
        <dbReference type="SAM" id="Phobius"/>
    </source>
</evidence>
<keyword evidence="1" id="KW-0472">Membrane</keyword>
<reference evidence="2 3" key="1">
    <citation type="submission" date="2017-01" db="EMBL/GenBank/DDBJ databases">
        <authorList>
            <person name="Mah S.A."/>
            <person name="Swanson W.J."/>
            <person name="Moy G.W."/>
            <person name="Vacquier V.D."/>
        </authorList>
    </citation>
    <scope>NUCLEOTIDE SEQUENCE [LARGE SCALE GENOMIC DNA]</scope>
    <source>
        <strain evidence="2 3">M9</strain>
    </source>
</reference>
<name>A0A1R3VNA4_9GAMM</name>
<dbReference type="EMBL" id="FTPK01000001">
    <property type="protein sequence ID" value="SIT66074.1"/>
    <property type="molecule type" value="Genomic_DNA"/>
</dbReference>
<evidence type="ECO:0000313" key="2">
    <source>
        <dbReference type="EMBL" id="SIT66074.1"/>
    </source>
</evidence>
<dbReference type="RefSeq" id="WP_234982773.1">
    <property type="nucleotide sequence ID" value="NZ_FTPK01000001.1"/>
</dbReference>
<dbReference type="STRING" id="233100.SAMN05216526_0469"/>
<proteinExistence type="predicted"/>
<feature type="transmembrane region" description="Helical" evidence="1">
    <location>
        <begin position="7"/>
        <end position="27"/>
    </location>
</feature>
<feature type="transmembrane region" description="Helical" evidence="1">
    <location>
        <begin position="33"/>
        <end position="50"/>
    </location>
</feature>
<dbReference type="AlphaFoldDB" id="A0A1R3VNA4"/>